<protein>
    <submittedName>
        <fullName evidence="2">Uncharacterized protein</fullName>
    </submittedName>
</protein>
<feature type="region of interest" description="Disordered" evidence="1">
    <location>
        <begin position="125"/>
        <end position="153"/>
    </location>
</feature>
<feature type="compositionally biased region" description="Polar residues" evidence="1">
    <location>
        <begin position="141"/>
        <end position="153"/>
    </location>
</feature>
<sequence>MRAFAGIGNLEVWYAQFDAAWVRGRFGADLSARGRERWAHAVDKARSHDTVQVFDKLTRVVDGERRITPDPPLITPLEDLLPDEGPGRLEQQISRLIERYGSTSGPTQPSASALLGCLRRSQSVGAVKQGRLGSSRPAAMASSNRAGYSGSVR</sequence>
<proteinExistence type="predicted"/>
<dbReference type="Pfam" id="PF10009">
    <property type="entry name" value="DUF2252"/>
    <property type="match status" value="1"/>
</dbReference>
<name>A0A169P952_STRLU</name>
<gene>
    <name evidence="2" type="ORF">SLA_6029</name>
</gene>
<evidence type="ECO:0000313" key="3">
    <source>
        <dbReference type="Proteomes" id="UP000217676"/>
    </source>
</evidence>
<keyword evidence="3" id="KW-1185">Reference proteome</keyword>
<dbReference type="KEGG" id="slau:SLA_6029"/>
<dbReference type="InterPro" id="IPR018721">
    <property type="entry name" value="DUF2252"/>
</dbReference>
<organism evidence="2 3">
    <name type="scientific">Streptomyces laurentii</name>
    <dbReference type="NCBI Taxonomy" id="39478"/>
    <lineage>
        <taxon>Bacteria</taxon>
        <taxon>Bacillati</taxon>
        <taxon>Actinomycetota</taxon>
        <taxon>Actinomycetes</taxon>
        <taxon>Kitasatosporales</taxon>
        <taxon>Streptomycetaceae</taxon>
        <taxon>Streptomyces</taxon>
    </lineage>
</organism>
<reference evidence="2 3" key="1">
    <citation type="journal article" date="2016" name="Genome Announc.">
        <title>Complete Genome Sequence of Thiostrepton-Producing Streptomyces laurentii ATCC 31255.</title>
        <authorList>
            <person name="Doi K."/>
            <person name="Fujino Y."/>
            <person name="Nagayoshi Y."/>
            <person name="Ohshima T."/>
            <person name="Ogata S."/>
        </authorList>
    </citation>
    <scope>NUCLEOTIDE SEQUENCE [LARGE SCALE GENOMIC DNA]</scope>
    <source>
        <strain evidence="2 3">ATCC 31255</strain>
    </source>
</reference>
<dbReference type="AlphaFoldDB" id="A0A169P952"/>
<accession>A0A169P952</accession>
<evidence type="ECO:0000313" key="2">
    <source>
        <dbReference type="EMBL" id="BAU86898.1"/>
    </source>
</evidence>
<dbReference type="Proteomes" id="UP000217676">
    <property type="component" value="Chromosome"/>
</dbReference>
<evidence type="ECO:0000256" key="1">
    <source>
        <dbReference type="SAM" id="MobiDB-lite"/>
    </source>
</evidence>
<dbReference type="EMBL" id="AP017424">
    <property type="protein sequence ID" value="BAU86898.1"/>
    <property type="molecule type" value="Genomic_DNA"/>
</dbReference>